<protein>
    <recommendedName>
        <fullName evidence="2">HNH nuclease domain-containing protein</fullName>
    </recommendedName>
</protein>
<feature type="region of interest" description="Disordered" evidence="1">
    <location>
        <begin position="95"/>
        <end position="114"/>
    </location>
</feature>
<feature type="compositionally biased region" description="Polar residues" evidence="1">
    <location>
        <begin position="100"/>
        <end position="114"/>
    </location>
</feature>
<evidence type="ECO:0000256" key="1">
    <source>
        <dbReference type="SAM" id="MobiDB-lite"/>
    </source>
</evidence>
<reference evidence="3" key="1">
    <citation type="submission" date="2018-04" db="EMBL/GenBank/DDBJ databases">
        <title>Whole genome sequencing of Hypsizygus marmoreus.</title>
        <authorList>
            <person name="Choi I.-G."/>
            <person name="Min B."/>
            <person name="Kim J.-G."/>
            <person name="Kim S."/>
            <person name="Oh Y.-L."/>
            <person name="Kong W.-S."/>
            <person name="Park H."/>
            <person name="Jeong J."/>
            <person name="Song E.-S."/>
        </authorList>
    </citation>
    <scope>NUCLEOTIDE SEQUENCE [LARGE SCALE GENOMIC DNA]</scope>
    <source>
        <strain evidence="3">51987-8</strain>
    </source>
</reference>
<dbReference type="Proteomes" id="UP000076154">
    <property type="component" value="Unassembled WGS sequence"/>
</dbReference>
<name>A0A369KBA4_HYPMA</name>
<proteinExistence type="predicted"/>
<comment type="caution">
    <text evidence="3">The sequence shown here is derived from an EMBL/GenBank/DDBJ whole genome shotgun (WGS) entry which is preliminary data.</text>
</comment>
<evidence type="ECO:0000313" key="4">
    <source>
        <dbReference type="Proteomes" id="UP000076154"/>
    </source>
</evidence>
<dbReference type="InterPro" id="IPR003615">
    <property type="entry name" value="HNH_nuc"/>
</dbReference>
<dbReference type="InParanoid" id="A0A369KBA4"/>
<dbReference type="EMBL" id="LUEZ02000007">
    <property type="protein sequence ID" value="RDB30147.1"/>
    <property type="molecule type" value="Genomic_DNA"/>
</dbReference>
<accession>A0A369KBA4</accession>
<feature type="domain" description="HNH nuclease" evidence="2">
    <location>
        <begin position="142"/>
        <end position="246"/>
    </location>
</feature>
<keyword evidence="4" id="KW-1185">Reference proteome</keyword>
<gene>
    <name evidence="3" type="ORF">Hypma_012344</name>
</gene>
<evidence type="ECO:0000259" key="2">
    <source>
        <dbReference type="Pfam" id="PF13391"/>
    </source>
</evidence>
<evidence type="ECO:0000313" key="3">
    <source>
        <dbReference type="EMBL" id="RDB30147.1"/>
    </source>
</evidence>
<organism evidence="3 4">
    <name type="scientific">Hypsizygus marmoreus</name>
    <name type="common">White beech mushroom</name>
    <name type="synonym">Agaricus marmoreus</name>
    <dbReference type="NCBI Taxonomy" id="39966"/>
    <lineage>
        <taxon>Eukaryota</taxon>
        <taxon>Fungi</taxon>
        <taxon>Dikarya</taxon>
        <taxon>Basidiomycota</taxon>
        <taxon>Agaricomycotina</taxon>
        <taxon>Agaricomycetes</taxon>
        <taxon>Agaricomycetidae</taxon>
        <taxon>Agaricales</taxon>
        <taxon>Tricholomatineae</taxon>
        <taxon>Lyophyllaceae</taxon>
        <taxon>Hypsizygus</taxon>
    </lineage>
</organism>
<dbReference type="Pfam" id="PF13391">
    <property type="entry name" value="HNH_2"/>
    <property type="match status" value="1"/>
</dbReference>
<dbReference type="AlphaFoldDB" id="A0A369KBA4"/>
<dbReference type="STRING" id="39966.A0A369KBA4"/>
<sequence>MTQLPTELPTRLQNSATIRRAYPTILSLEQAAHNHVDSRRLIYARILGYLLLEGPSDQARTTVASEVISRQQNEDDVTAIGKAYYDHYIRAFKMNKGDTPESSSHPSRQSLETKTMENTLVDDPKDHADAKAKALKRDGFRCVITGAYDNTSLEHEPELKMIPQADNAWATITRCTHIFGESTNSGISGDNMGGAKHQYAAPVWAVMRHFGYTKIPAELDGARIHRLENVFTLESGAHGLFDQLHLWLEPTDVPGTYTLQASNPTYIAPHFRRTVVFTTPDRDKYPPPSPDYLAIHAACARVAHLSGAGRPFCRGAGTCAHAADSRS</sequence>
<dbReference type="OrthoDB" id="2104739at2759"/>